<proteinExistence type="predicted"/>
<evidence type="ECO:0000313" key="2">
    <source>
        <dbReference type="Proteomes" id="UP000749040"/>
    </source>
</evidence>
<keyword evidence="2" id="KW-1185">Reference proteome</keyword>
<dbReference type="EMBL" id="JADKYB010000022">
    <property type="protein sequence ID" value="MBM9509004.1"/>
    <property type="molecule type" value="Genomic_DNA"/>
</dbReference>
<sequence length="140" mass="15346">MRQSVRNPAVTVIAPRLAADIVAMVREGAGVRLDYSPASLVVADRLIGEIRQEGPPAGAVTRALLGFGAYTGEVLVRGVDAVWVPFEDEDFTRYGQPFGIRTPDGRVWNPLARALERYDRGPEHSLRAFYLQAAEDPARV</sequence>
<protein>
    <submittedName>
        <fullName evidence="1">Uncharacterized protein</fullName>
    </submittedName>
</protein>
<name>A0ABS2U091_9ACTN</name>
<accession>A0ABS2U091</accession>
<organism evidence="1 2">
    <name type="scientific">Actinacidiphila acididurans</name>
    <dbReference type="NCBI Taxonomy" id="2784346"/>
    <lineage>
        <taxon>Bacteria</taxon>
        <taxon>Bacillati</taxon>
        <taxon>Actinomycetota</taxon>
        <taxon>Actinomycetes</taxon>
        <taxon>Kitasatosporales</taxon>
        <taxon>Streptomycetaceae</taxon>
        <taxon>Actinacidiphila</taxon>
    </lineage>
</organism>
<dbReference type="Proteomes" id="UP000749040">
    <property type="component" value="Unassembled WGS sequence"/>
</dbReference>
<gene>
    <name evidence="1" type="ORF">ITX44_31570</name>
</gene>
<evidence type="ECO:0000313" key="1">
    <source>
        <dbReference type="EMBL" id="MBM9509004.1"/>
    </source>
</evidence>
<dbReference type="RefSeq" id="WP_205361590.1">
    <property type="nucleotide sequence ID" value="NZ_JADKYB010000022.1"/>
</dbReference>
<reference evidence="1 2" key="1">
    <citation type="submission" date="2021-01" db="EMBL/GenBank/DDBJ databases">
        <title>Streptomyces acididurans sp. nov., isolated from a peat swamp forest soil.</title>
        <authorList>
            <person name="Chantavorakit T."/>
            <person name="Duangmal K."/>
        </authorList>
    </citation>
    <scope>NUCLEOTIDE SEQUENCE [LARGE SCALE GENOMIC DNA]</scope>
    <source>
        <strain evidence="1 2">KK5PA1</strain>
    </source>
</reference>
<comment type="caution">
    <text evidence="1">The sequence shown here is derived from an EMBL/GenBank/DDBJ whole genome shotgun (WGS) entry which is preliminary data.</text>
</comment>